<keyword evidence="5" id="KW-0694">RNA-binding</keyword>
<dbReference type="PANTHER" id="PTHR13612">
    <property type="entry name" value="ENHANCER OF MRNA-DECAPPING PROTEIN 3"/>
    <property type="match status" value="1"/>
</dbReference>
<dbReference type="SUPFAM" id="SSF64153">
    <property type="entry name" value="YjeF N-terminal domain-like"/>
    <property type="match status" value="1"/>
</dbReference>
<dbReference type="GO" id="GO:0000932">
    <property type="term" value="C:P-body"/>
    <property type="evidence" value="ECO:0007669"/>
    <property type="project" value="UniProtKB-SubCell"/>
</dbReference>
<feature type="region of interest" description="Disordered" evidence="8">
    <location>
        <begin position="100"/>
        <end position="139"/>
    </location>
</feature>
<feature type="domain" description="Sm" evidence="10">
    <location>
        <begin position="1"/>
        <end position="68"/>
    </location>
</feature>
<dbReference type="SMART" id="SM01271">
    <property type="entry name" value="LSM14"/>
    <property type="match status" value="1"/>
</dbReference>
<evidence type="ECO:0000313" key="12">
    <source>
        <dbReference type="Proteomes" id="UP000527355"/>
    </source>
</evidence>
<dbReference type="VEuPathDB" id="HostDB:GeneID_118675892"/>
<dbReference type="GO" id="GO:0031087">
    <property type="term" value="P:deadenylation-independent decapping of nuclear-transcribed mRNA"/>
    <property type="evidence" value="ECO:0007669"/>
    <property type="project" value="InterPro"/>
</dbReference>
<dbReference type="Pfam" id="PF12701">
    <property type="entry name" value="LSM14"/>
    <property type="match status" value="1"/>
</dbReference>
<dbReference type="InterPro" id="IPR025609">
    <property type="entry name" value="Lsm14-like_N"/>
</dbReference>
<evidence type="ECO:0000256" key="2">
    <source>
        <dbReference type="ARBA" id="ARBA00006610"/>
    </source>
</evidence>
<dbReference type="AlphaFoldDB" id="A0A7J8AJ64"/>
<evidence type="ECO:0000256" key="5">
    <source>
        <dbReference type="ARBA" id="ARBA00022884"/>
    </source>
</evidence>
<dbReference type="CDD" id="cd01737">
    <property type="entry name" value="LSm16_N"/>
    <property type="match status" value="1"/>
</dbReference>
<accession>A0A7J8AJ64</accession>
<sequence>MATDWLGSIVSINCGDSLGVYQGRVSAVDQVSQTISLTRPFHNGVKCLVPEVTFRAGDIMELKILEIPGPGENQHFGDLHQTELGPSGIGYQVGINQNGTGRLVKKPTSSSSAPQNIPKRTDVKSQDAAVSPQQQQCSKSYVDRHVEPLSQSKSFRRRHNSYSGLVVPSVSYELHKKLLSVAEKHGLTLERRLEMTGVCASQMALTLLGGPNRLNPKNVHQRPTVALLCGPHVKGAQGISCGRHLANHDVQVILFLPNFVKMLESITNELSLFSKTQGQQVSSLKDLPTSPVDLVINCLDCPENAFLRDQPWYKAAVAWANQNRAPVLSIDPPVHEVEQGIDAKWSLALGLPLPLGEHAGRVYLCDIGIPQQVFQEVGINYHSPFGCKFVIPLHSA</sequence>
<dbReference type="Proteomes" id="UP000527355">
    <property type="component" value="Unassembled WGS sequence"/>
</dbReference>
<comment type="similarity">
    <text evidence="2">Belongs to the EDC3 family.</text>
</comment>
<protein>
    <recommendedName>
        <fullName evidence="3">Enhancer of mRNA-decapping protein 3</fullName>
    </recommendedName>
    <alternativeName>
        <fullName evidence="6">YjeF domain-containing protein 1</fullName>
    </alternativeName>
</protein>
<dbReference type="InterPro" id="IPR036652">
    <property type="entry name" value="YjeF_N_dom_sf"/>
</dbReference>
<comment type="subunit">
    <text evidence="7">Homodimer (via YjeF N-terminal domain). Forms a complex with DCP1A, DCP2, DDX6 and EDC4/HEDLS, within this complex directly interacts with DCP1A and DDX6. Interacts with ZFP36.</text>
</comment>
<comment type="caution">
    <text evidence="11">The sequence shown here is derived from an EMBL/GenBank/DDBJ whole genome shotgun (WGS) entry which is preliminary data.</text>
</comment>
<dbReference type="InterPro" id="IPR034107">
    <property type="entry name" value="Lsm16_N"/>
</dbReference>
<dbReference type="GO" id="GO:0003729">
    <property type="term" value="F:mRNA binding"/>
    <property type="evidence" value="ECO:0007669"/>
    <property type="project" value="InterPro"/>
</dbReference>
<evidence type="ECO:0000256" key="8">
    <source>
        <dbReference type="SAM" id="MobiDB-lite"/>
    </source>
</evidence>
<evidence type="ECO:0000256" key="3">
    <source>
        <dbReference type="ARBA" id="ARBA00015797"/>
    </source>
</evidence>
<dbReference type="Gene3D" id="2.30.30.100">
    <property type="match status" value="1"/>
</dbReference>
<evidence type="ECO:0000259" key="9">
    <source>
        <dbReference type="PROSITE" id="PS51385"/>
    </source>
</evidence>
<dbReference type="Gene3D" id="3.40.50.10260">
    <property type="entry name" value="YjeF N-terminal domain"/>
    <property type="match status" value="1"/>
</dbReference>
<evidence type="ECO:0000259" key="10">
    <source>
        <dbReference type="PROSITE" id="PS52002"/>
    </source>
</evidence>
<dbReference type="FunFam" id="2.30.30.100:FF:000026">
    <property type="entry name" value="Enhancer of mRNA-decapping protein 3"/>
    <property type="match status" value="1"/>
</dbReference>
<reference evidence="11 12" key="1">
    <citation type="journal article" date="2020" name="Nature">
        <title>Six reference-quality genomes reveal evolution of bat adaptations.</title>
        <authorList>
            <person name="Jebb D."/>
            <person name="Huang Z."/>
            <person name="Pippel M."/>
            <person name="Hughes G.M."/>
            <person name="Lavrichenko K."/>
            <person name="Devanna P."/>
            <person name="Winkler S."/>
            <person name="Jermiin L.S."/>
            <person name="Skirmuntt E.C."/>
            <person name="Katzourakis A."/>
            <person name="Burkitt-Gray L."/>
            <person name="Ray D.A."/>
            <person name="Sullivan K.A.M."/>
            <person name="Roscito J.G."/>
            <person name="Kirilenko B.M."/>
            <person name="Davalos L.M."/>
            <person name="Corthals A.P."/>
            <person name="Power M.L."/>
            <person name="Jones G."/>
            <person name="Ransome R.D."/>
            <person name="Dechmann D.K.N."/>
            <person name="Locatelli A.G."/>
            <person name="Puechmaille S.J."/>
            <person name="Fedrigo O."/>
            <person name="Jarvis E.D."/>
            <person name="Hiller M."/>
            <person name="Vernes S.C."/>
            <person name="Myers E.W."/>
            <person name="Teeling E.C."/>
        </authorList>
    </citation>
    <scope>NUCLEOTIDE SEQUENCE [LARGE SCALE GENOMIC DNA]</scope>
    <source>
        <strain evidence="11">MMyoMyo1</strain>
        <tissue evidence="11">Flight muscle</tissue>
    </source>
</reference>
<gene>
    <name evidence="11" type="ORF">mMyoMyo1_004268</name>
</gene>
<dbReference type="PROSITE" id="PS51385">
    <property type="entry name" value="YJEF_N"/>
    <property type="match status" value="1"/>
</dbReference>
<dbReference type="InterPro" id="IPR004443">
    <property type="entry name" value="YjeF_N_dom"/>
</dbReference>
<dbReference type="Pfam" id="PF16598">
    <property type="entry name" value="Edc3_linker"/>
    <property type="match status" value="1"/>
</dbReference>
<feature type="domain" description="YjeF N-terminal" evidence="9">
    <location>
        <begin position="171"/>
        <end position="375"/>
    </location>
</feature>
<evidence type="ECO:0000256" key="7">
    <source>
        <dbReference type="ARBA" id="ARBA00063716"/>
    </source>
</evidence>
<name>A0A7J8AJ64_MYOMY</name>
<dbReference type="EMBL" id="JABWUV010000001">
    <property type="protein sequence ID" value="KAF6386563.1"/>
    <property type="molecule type" value="Genomic_DNA"/>
</dbReference>
<dbReference type="FunFam" id="3.40.50.10260:FF:000001">
    <property type="entry name" value="Enhancer of mRNA-decapping protein 3"/>
    <property type="match status" value="1"/>
</dbReference>
<dbReference type="Pfam" id="PF03853">
    <property type="entry name" value="YjeF_N"/>
    <property type="match status" value="1"/>
</dbReference>
<comment type="subcellular location">
    <subcellularLocation>
        <location evidence="1">Cytoplasm</location>
        <location evidence="1">P-body</location>
    </subcellularLocation>
</comment>
<evidence type="ECO:0000256" key="6">
    <source>
        <dbReference type="ARBA" id="ARBA00032192"/>
    </source>
</evidence>
<evidence type="ECO:0000256" key="1">
    <source>
        <dbReference type="ARBA" id="ARBA00004201"/>
    </source>
</evidence>
<dbReference type="PANTHER" id="PTHR13612:SF0">
    <property type="entry name" value="ENHANCER OF MRNA-DECAPPING PROTEIN 3"/>
    <property type="match status" value="1"/>
</dbReference>
<dbReference type="InterPro" id="IPR047575">
    <property type="entry name" value="Sm"/>
</dbReference>
<organism evidence="11 12">
    <name type="scientific">Myotis myotis</name>
    <name type="common">Greater mouse-eared bat</name>
    <name type="synonym">Vespertilio myotis</name>
    <dbReference type="NCBI Taxonomy" id="51298"/>
    <lineage>
        <taxon>Eukaryota</taxon>
        <taxon>Metazoa</taxon>
        <taxon>Chordata</taxon>
        <taxon>Craniata</taxon>
        <taxon>Vertebrata</taxon>
        <taxon>Euteleostomi</taxon>
        <taxon>Mammalia</taxon>
        <taxon>Eutheria</taxon>
        <taxon>Laurasiatheria</taxon>
        <taxon>Chiroptera</taxon>
        <taxon>Yangochiroptera</taxon>
        <taxon>Vespertilionidae</taxon>
        <taxon>Myotis</taxon>
    </lineage>
</organism>
<evidence type="ECO:0000313" key="11">
    <source>
        <dbReference type="EMBL" id="KAF6386563.1"/>
    </source>
</evidence>
<dbReference type="PROSITE" id="PS52002">
    <property type="entry name" value="SM"/>
    <property type="match status" value="1"/>
</dbReference>
<keyword evidence="12" id="KW-1185">Reference proteome</keyword>
<dbReference type="GO" id="GO:0033962">
    <property type="term" value="P:P-body assembly"/>
    <property type="evidence" value="ECO:0007669"/>
    <property type="project" value="TreeGrafter"/>
</dbReference>
<keyword evidence="4" id="KW-0963">Cytoplasm</keyword>
<evidence type="ECO:0000256" key="4">
    <source>
        <dbReference type="ARBA" id="ARBA00022490"/>
    </source>
</evidence>
<proteinExistence type="inferred from homology"/>